<evidence type="ECO:0000256" key="1">
    <source>
        <dbReference type="ARBA" id="ARBA00023015"/>
    </source>
</evidence>
<evidence type="ECO:0000313" key="5">
    <source>
        <dbReference type="EMBL" id="MCL1124033.1"/>
    </source>
</evidence>
<dbReference type="Gene3D" id="1.10.260.40">
    <property type="entry name" value="lambda repressor-like DNA-binding domains"/>
    <property type="match status" value="1"/>
</dbReference>
<name>A0ABT0L8P8_9GAMM</name>
<dbReference type="RefSeq" id="WP_248939339.1">
    <property type="nucleotide sequence ID" value="NZ_JAKIKS010000016.1"/>
</dbReference>
<reference evidence="5 6" key="1">
    <citation type="submission" date="2022-01" db="EMBL/GenBank/DDBJ databases">
        <title>Whole genome-based taxonomy of the Shewanellaceae.</title>
        <authorList>
            <person name="Martin-Rodriguez A.J."/>
        </authorList>
    </citation>
    <scope>NUCLEOTIDE SEQUENCE [LARGE SCALE GENOMIC DNA]</scope>
    <source>
        <strain evidence="5 6">DSM 17177</strain>
    </source>
</reference>
<dbReference type="InterPro" id="IPR046335">
    <property type="entry name" value="LacI/GalR-like_sensor"/>
</dbReference>
<dbReference type="InterPro" id="IPR000843">
    <property type="entry name" value="HTH_LacI"/>
</dbReference>
<dbReference type="PANTHER" id="PTHR30146">
    <property type="entry name" value="LACI-RELATED TRANSCRIPTIONAL REPRESSOR"/>
    <property type="match status" value="1"/>
</dbReference>
<dbReference type="SMART" id="SM00354">
    <property type="entry name" value="HTH_LACI"/>
    <property type="match status" value="1"/>
</dbReference>
<dbReference type="SUPFAM" id="SSF47413">
    <property type="entry name" value="lambda repressor-like DNA-binding domains"/>
    <property type="match status" value="1"/>
</dbReference>
<keyword evidence="1" id="KW-0805">Transcription regulation</keyword>
<accession>A0ABT0L8P8</accession>
<feature type="domain" description="HTH lacI-type" evidence="4">
    <location>
        <begin position="8"/>
        <end position="62"/>
    </location>
</feature>
<dbReference type="CDD" id="cd06279">
    <property type="entry name" value="PBP1_LacI-like"/>
    <property type="match status" value="1"/>
</dbReference>
<evidence type="ECO:0000313" key="6">
    <source>
        <dbReference type="Proteomes" id="UP001203423"/>
    </source>
</evidence>
<keyword evidence="2 5" id="KW-0238">DNA-binding</keyword>
<dbReference type="PROSITE" id="PS50932">
    <property type="entry name" value="HTH_LACI_2"/>
    <property type="match status" value="1"/>
</dbReference>
<dbReference type="Pfam" id="PF00356">
    <property type="entry name" value="LacI"/>
    <property type="match status" value="1"/>
</dbReference>
<protein>
    <submittedName>
        <fullName evidence="5">LacI family DNA-binding transcriptional regulator</fullName>
    </submittedName>
</protein>
<sequence>MFEEKKWTLKSIAEKLGVSNATVSNAFNRPDQLSEKRRKDILAACAELGYSGPNKAAQSLRKGKFDTVALVLSDSVEYMVSDPVASHFMKGVASVLAREKINLLLFSGSAEHVNSVVDFVDGFICYGRPRNPLLVEQLKQVRKKVVTVDFDIQRNASVGIDNQSAAHEIAQLAIQSSDDDVAIMGLRLLDHNAICYVEDLDSVVTEASVAHQRLKGYLSALSFKDVTLKKQRVWNIPESRSECASIAAKQALNATPRANVFLCMSDIIALTLMNEATKMGLKIPSDIRVVGFDGIDEGVRCNPPLATVHQFSEQKGIKAAQMFVDGANHEETLPYGIREGGSC</sequence>
<dbReference type="PANTHER" id="PTHR30146:SF138">
    <property type="entry name" value="TRANSCRIPTIONAL REGULATORY PROTEIN"/>
    <property type="match status" value="1"/>
</dbReference>
<dbReference type="InterPro" id="IPR028082">
    <property type="entry name" value="Peripla_BP_I"/>
</dbReference>
<organism evidence="5 6">
    <name type="scientific">Shewanella surugensis</name>
    <dbReference type="NCBI Taxonomy" id="212020"/>
    <lineage>
        <taxon>Bacteria</taxon>
        <taxon>Pseudomonadati</taxon>
        <taxon>Pseudomonadota</taxon>
        <taxon>Gammaproteobacteria</taxon>
        <taxon>Alteromonadales</taxon>
        <taxon>Shewanellaceae</taxon>
        <taxon>Shewanella</taxon>
    </lineage>
</organism>
<gene>
    <name evidence="5" type="ORF">L2764_05965</name>
</gene>
<dbReference type="SUPFAM" id="SSF53822">
    <property type="entry name" value="Periplasmic binding protein-like I"/>
    <property type="match status" value="1"/>
</dbReference>
<dbReference type="InterPro" id="IPR010982">
    <property type="entry name" value="Lambda_DNA-bd_dom_sf"/>
</dbReference>
<keyword evidence="6" id="KW-1185">Reference proteome</keyword>
<keyword evidence="3" id="KW-0804">Transcription</keyword>
<dbReference type="EMBL" id="JAKIKS010000016">
    <property type="protein sequence ID" value="MCL1124033.1"/>
    <property type="molecule type" value="Genomic_DNA"/>
</dbReference>
<dbReference type="Proteomes" id="UP001203423">
    <property type="component" value="Unassembled WGS sequence"/>
</dbReference>
<evidence type="ECO:0000259" key="4">
    <source>
        <dbReference type="PROSITE" id="PS50932"/>
    </source>
</evidence>
<comment type="caution">
    <text evidence="5">The sequence shown here is derived from an EMBL/GenBank/DDBJ whole genome shotgun (WGS) entry which is preliminary data.</text>
</comment>
<proteinExistence type="predicted"/>
<dbReference type="GO" id="GO:0003677">
    <property type="term" value="F:DNA binding"/>
    <property type="evidence" value="ECO:0007669"/>
    <property type="project" value="UniProtKB-KW"/>
</dbReference>
<dbReference type="CDD" id="cd01392">
    <property type="entry name" value="HTH_LacI"/>
    <property type="match status" value="1"/>
</dbReference>
<dbReference type="Pfam" id="PF13377">
    <property type="entry name" value="Peripla_BP_3"/>
    <property type="match status" value="1"/>
</dbReference>
<evidence type="ECO:0000256" key="2">
    <source>
        <dbReference type="ARBA" id="ARBA00023125"/>
    </source>
</evidence>
<dbReference type="Gene3D" id="3.40.50.2300">
    <property type="match status" value="2"/>
</dbReference>
<evidence type="ECO:0000256" key="3">
    <source>
        <dbReference type="ARBA" id="ARBA00023163"/>
    </source>
</evidence>